<dbReference type="InterPro" id="IPR008914">
    <property type="entry name" value="PEBP"/>
</dbReference>
<dbReference type="SUPFAM" id="SSF49777">
    <property type="entry name" value="PEBP-like"/>
    <property type="match status" value="1"/>
</dbReference>
<gene>
    <name evidence="2" type="primary">ybcL</name>
    <name evidence="2" type="ORF">EcWSU1_A054</name>
    <name evidence="3" type="ORF">PHA72_26115</name>
</gene>
<accession>G8LQD2</accession>
<dbReference type="HOGENOM" id="CLU_083918_2_0_6"/>
<dbReference type="Gene3D" id="3.90.280.10">
    <property type="entry name" value="PEBP-like"/>
    <property type="match status" value="1"/>
</dbReference>
<dbReference type="InterPro" id="IPR036610">
    <property type="entry name" value="PEBP-like_sf"/>
</dbReference>
<geneLocation type="plasmid" evidence="2 4">
    <name>pEcWSU1_A</name>
</geneLocation>
<dbReference type="Proteomes" id="UP001210538">
    <property type="component" value="Plasmid unnamed1"/>
</dbReference>
<geneLocation type="plasmid" evidence="3 5">
    <name>unnamed1</name>
</geneLocation>
<name>G8LQD2_9ENTR</name>
<dbReference type="CDD" id="cd00865">
    <property type="entry name" value="PEBP_bact_arch"/>
    <property type="match status" value="1"/>
</dbReference>
<dbReference type="Proteomes" id="UP000007838">
    <property type="component" value="Plasmid pEcWSU1_A"/>
</dbReference>
<evidence type="ECO:0000313" key="3">
    <source>
        <dbReference type="EMBL" id="WCE16080.1"/>
    </source>
</evidence>
<organism evidence="2 4">
    <name type="scientific">Enterobacter ludwigii</name>
    <dbReference type="NCBI Taxonomy" id="299767"/>
    <lineage>
        <taxon>Bacteria</taxon>
        <taxon>Pseudomonadati</taxon>
        <taxon>Pseudomonadota</taxon>
        <taxon>Gammaproteobacteria</taxon>
        <taxon>Enterobacterales</taxon>
        <taxon>Enterobacteriaceae</taxon>
        <taxon>Enterobacter</taxon>
        <taxon>Enterobacter cloacae complex</taxon>
    </lineage>
</organism>
<feature type="signal peptide" evidence="1">
    <location>
        <begin position="1"/>
        <end position="23"/>
    </location>
</feature>
<sequence length="187" mass="19999">MSRLNFTIMSTIYLALSSQVALAADFTLTSHELEKKYFPDAQTLSTPYGFGCSGGNIAPSFNWSGAPAGTQSFALKIYDRDAPTGLGWIHWQVVNIPSSLHSLPAGITADNKNLPQGALQTRTDFGIPGYGGPCPPKGEMHRYEVTLTALRVDKLPGITADSTPALVGFMTKANSLGEAHLQITQGR</sequence>
<dbReference type="AlphaFoldDB" id="G8LQD2"/>
<keyword evidence="5" id="KW-1185">Reference proteome</keyword>
<dbReference type="GO" id="GO:0004860">
    <property type="term" value="F:protein kinase inhibitor activity"/>
    <property type="evidence" value="ECO:0007669"/>
    <property type="project" value="UniProtKB-KW"/>
</dbReference>
<reference evidence="2 4" key="1">
    <citation type="journal article" date="2011" name="Stand. Genomic Sci.">
        <title>Complete genome of the onion pathogen Enterobacter cloacae EcWSU1.</title>
        <authorList>
            <person name="Humann J.L."/>
            <person name="Wildung M."/>
            <person name="Cheng C.H."/>
            <person name="Lee T."/>
            <person name="Stewart J.E."/>
            <person name="Drew J.C."/>
            <person name="Triplett E.W."/>
            <person name="Main D."/>
            <person name="Schroeder B.K."/>
        </authorList>
    </citation>
    <scope>NUCLEOTIDE SEQUENCE [LARGE SCALE GENOMIC DNA]</scope>
    <source>
        <strain evidence="2 4">EcWSU1</strain>
        <plasmid evidence="2 4">pEcWSU1_A</plasmid>
    </source>
</reference>
<dbReference type="eggNOG" id="COG1881">
    <property type="taxonomic scope" value="Bacteria"/>
</dbReference>
<keyword evidence="3" id="KW-0649">Protein kinase inhibitor</keyword>
<dbReference type="EMBL" id="CP002887">
    <property type="protein sequence ID" value="AEW76028.1"/>
    <property type="molecule type" value="Genomic_DNA"/>
</dbReference>
<dbReference type="InterPro" id="IPR005247">
    <property type="entry name" value="YbhB_YbcL/LppC-like"/>
</dbReference>
<reference evidence="3 5" key="2">
    <citation type="submission" date="2023-01" db="EMBL/GenBank/DDBJ databases">
        <title>Genome sequence resource and annotation of Enterobacter ludwigii, an economically important pathogen of seedling wilt with strawberry.</title>
        <authorList>
            <person name="Xie Y."/>
        </authorList>
    </citation>
    <scope>NUCLEOTIDE SEQUENCE [LARGE SCALE GENOMIC DNA]</scope>
    <source>
        <strain evidence="3 5">CM-TZ4</strain>
        <plasmid evidence="3 5">unnamed1</plasmid>
    </source>
</reference>
<dbReference type="EMBL" id="CP116348">
    <property type="protein sequence ID" value="WCE16080.1"/>
    <property type="molecule type" value="Genomic_DNA"/>
</dbReference>
<evidence type="ECO:0000313" key="2">
    <source>
        <dbReference type="EMBL" id="AEW76028.1"/>
    </source>
</evidence>
<evidence type="ECO:0000313" key="5">
    <source>
        <dbReference type="Proteomes" id="UP001210538"/>
    </source>
</evidence>
<dbReference type="PANTHER" id="PTHR30289:SF1">
    <property type="entry name" value="PEBP (PHOSPHATIDYLETHANOLAMINE-BINDING PROTEIN) FAMILY PROTEIN"/>
    <property type="match status" value="1"/>
</dbReference>
<dbReference type="RefSeq" id="WP_014172354.1">
    <property type="nucleotide sequence ID" value="NC_016515.1"/>
</dbReference>
<keyword evidence="1" id="KW-0732">Signal</keyword>
<evidence type="ECO:0000313" key="4">
    <source>
        <dbReference type="Proteomes" id="UP000007838"/>
    </source>
</evidence>
<dbReference type="NCBIfam" id="TIGR00481">
    <property type="entry name" value="YbhB/YbcL family Raf kinase inhibitor-like protein"/>
    <property type="match status" value="1"/>
</dbReference>
<dbReference type="KEGG" id="eec:EcWSU1_A054"/>
<evidence type="ECO:0000256" key="1">
    <source>
        <dbReference type="SAM" id="SignalP"/>
    </source>
</evidence>
<feature type="chain" id="PRO_5044733033" evidence="1">
    <location>
        <begin position="24"/>
        <end position="187"/>
    </location>
</feature>
<dbReference type="PANTHER" id="PTHR30289">
    <property type="entry name" value="UNCHARACTERIZED PROTEIN YBCL-RELATED"/>
    <property type="match status" value="1"/>
</dbReference>
<dbReference type="Pfam" id="PF01161">
    <property type="entry name" value="PBP"/>
    <property type="match status" value="1"/>
</dbReference>
<proteinExistence type="predicted"/>
<keyword evidence="2" id="KW-0614">Plasmid</keyword>
<protein>
    <submittedName>
        <fullName evidence="2">UPF0098 protein ybcL</fullName>
    </submittedName>
    <submittedName>
        <fullName evidence="3">YbhB/YbcL family Raf kinase inhibitor-like protein</fullName>
    </submittedName>
</protein>